<dbReference type="NCBIfam" id="TIGR03951">
    <property type="entry name" value="Fe_III_red_FhuF"/>
    <property type="match status" value="1"/>
</dbReference>
<dbReference type="eggNOG" id="COG4114">
    <property type="taxonomic scope" value="Bacteria"/>
</dbReference>
<comment type="caution">
    <text evidence="3">The sequence shown here is derived from an EMBL/GenBank/DDBJ whole genome shotgun (WGS) entry which is preliminary data.</text>
</comment>
<dbReference type="InterPro" id="IPR022770">
    <property type="entry name" value="IucA/IucC-like_C"/>
</dbReference>
<protein>
    <submittedName>
        <fullName evidence="3">Ferric iron reductase</fullName>
    </submittedName>
</protein>
<evidence type="ECO:0000256" key="1">
    <source>
        <dbReference type="SAM" id="MobiDB-lite"/>
    </source>
</evidence>
<dbReference type="Proteomes" id="UP000028302">
    <property type="component" value="Unassembled WGS sequence"/>
</dbReference>
<dbReference type="STRING" id="1304275.C41B8_14020"/>
<gene>
    <name evidence="3" type="ORF">C41B8_14020</name>
</gene>
<accession>A0A084IIU4</accession>
<proteinExistence type="predicted"/>
<dbReference type="EMBL" id="APNK01000025">
    <property type="protein sequence ID" value="KEZ76628.1"/>
    <property type="molecule type" value="Genomic_DNA"/>
</dbReference>
<dbReference type="RefSeq" id="WP_037339485.1">
    <property type="nucleotide sequence ID" value="NZ_APNK01000025.1"/>
</dbReference>
<feature type="domain" description="Aerobactin siderophore biosynthesis IucA/IucC-like C-terminal" evidence="2">
    <location>
        <begin position="62"/>
        <end position="194"/>
    </location>
</feature>
<evidence type="ECO:0000313" key="4">
    <source>
        <dbReference type="Proteomes" id="UP000028302"/>
    </source>
</evidence>
<name>A0A084IIU4_SALHC</name>
<dbReference type="OrthoDB" id="5918327at2"/>
<dbReference type="AlphaFoldDB" id="A0A084IIU4"/>
<evidence type="ECO:0000313" key="3">
    <source>
        <dbReference type="EMBL" id="KEZ76628.1"/>
    </source>
</evidence>
<organism evidence="3 4">
    <name type="scientific">Salinisphaera hydrothermalis (strain C41B8)</name>
    <dbReference type="NCBI Taxonomy" id="1304275"/>
    <lineage>
        <taxon>Bacteria</taxon>
        <taxon>Pseudomonadati</taxon>
        <taxon>Pseudomonadota</taxon>
        <taxon>Gammaproteobacteria</taxon>
        <taxon>Salinisphaerales</taxon>
        <taxon>Salinisphaeraceae</taxon>
        <taxon>Salinisphaera</taxon>
    </lineage>
</organism>
<dbReference type="Pfam" id="PF06276">
    <property type="entry name" value="FhuF"/>
    <property type="match status" value="1"/>
</dbReference>
<dbReference type="GO" id="GO:0003824">
    <property type="term" value="F:catalytic activity"/>
    <property type="evidence" value="ECO:0007669"/>
    <property type="project" value="UniProtKB-ARBA"/>
</dbReference>
<dbReference type="InterPro" id="IPR008090">
    <property type="entry name" value="Fe_iron_reduct"/>
</dbReference>
<reference evidence="3 4" key="1">
    <citation type="submission" date="2013-03" db="EMBL/GenBank/DDBJ databases">
        <title>Salinisphaera hydrothermalis C41B8 Genome Sequencing.</title>
        <authorList>
            <person name="Li C."/>
            <person name="Lai Q."/>
            <person name="Shao Z."/>
        </authorList>
    </citation>
    <scope>NUCLEOTIDE SEQUENCE [LARGE SCALE GENOMIC DNA]</scope>
    <source>
        <strain evidence="3 4">C41B8</strain>
    </source>
</reference>
<sequence>MYARFFHDRLEFAANALSDTAPDDHGPVIDGRAMVDGSALDDLVRRYANSRAIDDRRAAATEWSKFFFARLIIPLVVIQCSTRRALDLAPAHWQAYCHPDGTVDRFVFDQDPLGTRPADGDIRSLVDDVMTPVTAALVGEYRLSPRVFGSNAAMYYAWALDQLAEQGHLPARRLAPARALMDAPRRPDGGANPFHAPFKTLEPGARDGNGEPTRECRRLCCVRDLDPSLGLCANCPRAITYPSPPNPAGEAAPERVS</sequence>
<keyword evidence="4" id="KW-1185">Reference proteome</keyword>
<feature type="region of interest" description="Disordered" evidence="1">
    <location>
        <begin position="186"/>
        <end position="212"/>
    </location>
</feature>
<evidence type="ECO:0000259" key="2">
    <source>
        <dbReference type="Pfam" id="PF06276"/>
    </source>
</evidence>